<dbReference type="PANTHER" id="PTHR18895:SF74">
    <property type="entry name" value="MTRF1L RELEASE FACTOR GLUTAMINE METHYLTRANSFERASE"/>
    <property type="match status" value="1"/>
</dbReference>
<dbReference type="NCBIfam" id="TIGR00536">
    <property type="entry name" value="hemK_fam"/>
    <property type="match status" value="1"/>
</dbReference>
<dbReference type="RefSeq" id="WP_171201162.1">
    <property type="nucleotide sequence ID" value="NZ_JABEND010000014.1"/>
</dbReference>
<dbReference type="NCBIfam" id="TIGR03534">
    <property type="entry name" value="RF_mod_PrmC"/>
    <property type="match status" value="1"/>
</dbReference>
<evidence type="ECO:0000256" key="2">
    <source>
        <dbReference type="ARBA" id="ARBA00022679"/>
    </source>
</evidence>
<organism evidence="8 9">
    <name type="scientific">Nakamurella aerolata</name>
    <dbReference type="NCBI Taxonomy" id="1656892"/>
    <lineage>
        <taxon>Bacteria</taxon>
        <taxon>Bacillati</taxon>
        <taxon>Actinomycetota</taxon>
        <taxon>Actinomycetes</taxon>
        <taxon>Nakamurellales</taxon>
        <taxon>Nakamurellaceae</taxon>
        <taxon>Nakamurella</taxon>
    </lineage>
</organism>
<evidence type="ECO:0000256" key="3">
    <source>
        <dbReference type="ARBA" id="ARBA00022691"/>
    </source>
</evidence>
<evidence type="ECO:0000256" key="5">
    <source>
        <dbReference type="HAMAP-Rule" id="MF_02126"/>
    </source>
</evidence>
<dbReference type="Gene3D" id="1.10.8.10">
    <property type="entry name" value="DNA helicase RuvA subunit, C-terminal domain"/>
    <property type="match status" value="1"/>
</dbReference>
<dbReference type="InterPro" id="IPR019874">
    <property type="entry name" value="RF_methyltr_PrmC"/>
</dbReference>
<dbReference type="InterPro" id="IPR029063">
    <property type="entry name" value="SAM-dependent_MTases_sf"/>
</dbReference>
<proteinExistence type="inferred from homology"/>
<evidence type="ECO:0000259" key="6">
    <source>
        <dbReference type="Pfam" id="PF05175"/>
    </source>
</evidence>
<evidence type="ECO:0000256" key="1">
    <source>
        <dbReference type="ARBA" id="ARBA00022603"/>
    </source>
</evidence>
<dbReference type="Gene3D" id="3.40.50.150">
    <property type="entry name" value="Vaccinia Virus protein VP39"/>
    <property type="match status" value="1"/>
</dbReference>
<dbReference type="InterPro" id="IPR050320">
    <property type="entry name" value="N5-glutamine_MTase"/>
</dbReference>
<comment type="caution">
    <text evidence="5">Lacks conserved residue(s) required for the propagation of feature annotation.</text>
</comment>
<evidence type="ECO:0000259" key="7">
    <source>
        <dbReference type="Pfam" id="PF17827"/>
    </source>
</evidence>
<evidence type="ECO:0000313" key="9">
    <source>
        <dbReference type="Proteomes" id="UP000562984"/>
    </source>
</evidence>
<feature type="binding site" evidence="5">
    <location>
        <begin position="195"/>
        <end position="198"/>
    </location>
    <ligand>
        <name>substrate</name>
    </ligand>
</feature>
<comment type="catalytic activity">
    <reaction evidence="4 5">
        <text>L-glutaminyl-[peptide chain release factor] + S-adenosyl-L-methionine = N(5)-methyl-L-glutaminyl-[peptide chain release factor] + S-adenosyl-L-homocysteine + H(+)</text>
        <dbReference type="Rhea" id="RHEA:42896"/>
        <dbReference type="Rhea" id="RHEA-COMP:10271"/>
        <dbReference type="Rhea" id="RHEA-COMP:10272"/>
        <dbReference type="ChEBI" id="CHEBI:15378"/>
        <dbReference type="ChEBI" id="CHEBI:30011"/>
        <dbReference type="ChEBI" id="CHEBI:57856"/>
        <dbReference type="ChEBI" id="CHEBI:59789"/>
        <dbReference type="ChEBI" id="CHEBI:61891"/>
        <dbReference type="EC" id="2.1.1.297"/>
    </reaction>
</comment>
<dbReference type="GO" id="GO:0032259">
    <property type="term" value="P:methylation"/>
    <property type="evidence" value="ECO:0007669"/>
    <property type="project" value="UniProtKB-KW"/>
</dbReference>
<dbReference type="Pfam" id="PF17827">
    <property type="entry name" value="PrmC_N"/>
    <property type="match status" value="1"/>
</dbReference>
<dbReference type="InterPro" id="IPR040758">
    <property type="entry name" value="PrmC_N"/>
</dbReference>
<comment type="caution">
    <text evidence="8">The sequence shown here is derived from an EMBL/GenBank/DDBJ whole genome shotgun (WGS) entry which is preliminary data.</text>
</comment>
<dbReference type="EC" id="2.1.1.297" evidence="5"/>
<dbReference type="PANTHER" id="PTHR18895">
    <property type="entry name" value="HEMK METHYLTRANSFERASE"/>
    <property type="match status" value="1"/>
</dbReference>
<keyword evidence="1 5" id="KW-0489">Methyltransferase</keyword>
<gene>
    <name evidence="5 8" type="primary">prmC</name>
    <name evidence="8" type="ORF">HKD39_17490</name>
</gene>
<dbReference type="InterPro" id="IPR002052">
    <property type="entry name" value="DNA_methylase_N6_adenine_CS"/>
</dbReference>
<feature type="binding site" evidence="5">
    <location>
        <position position="195"/>
    </location>
    <ligand>
        <name>S-adenosyl-L-methionine</name>
        <dbReference type="ChEBI" id="CHEBI:59789"/>
    </ligand>
</feature>
<feature type="binding site" evidence="5">
    <location>
        <position position="145"/>
    </location>
    <ligand>
        <name>S-adenosyl-L-methionine</name>
        <dbReference type="ChEBI" id="CHEBI:59789"/>
    </ligand>
</feature>
<comment type="similarity">
    <text evidence="5">Belongs to the protein N5-glutamine methyltransferase family. PrmC subfamily.</text>
</comment>
<dbReference type="SUPFAM" id="SSF53335">
    <property type="entry name" value="S-adenosyl-L-methionine-dependent methyltransferases"/>
    <property type="match status" value="1"/>
</dbReference>
<feature type="domain" description="Release factor glutamine methyltransferase N-terminal" evidence="7">
    <location>
        <begin position="11"/>
        <end position="77"/>
    </location>
</feature>
<keyword evidence="2 5" id="KW-0808">Transferase</keyword>
<dbReference type="HAMAP" id="MF_02126">
    <property type="entry name" value="RF_methyltr_PrmC"/>
    <property type="match status" value="1"/>
</dbReference>
<dbReference type="InterPro" id="IPR007848">
    <property type="entry name" value="Small_mtfrase_dom"/>
</dbReference>
<dbReference type="AlphaFoldDB" id="A0A849AE18"/>
<sequence>MADTTPLRMVVRRATDQLAAAGVPTPKVDAEELAAWLLGVNRTRLYLTPLVSPSWADEYLSYVDRRAQRVPLQHIFGSVPFGGAQIAVGPGVFVPRPETELLLQWGLAAIADVRDPLVVDLCTGSGALALGVAAARPDARVIAVEQQAGALAWARRNNEQQLDAGGAGIDLRGGDVLDARVLGDVEGQVDLALVNPPYVPDGTPVPAEVAEHDPAEAVFAGPDGLALIRPLVSVLATLLHPGAVLALEHDDTQGESVPALFAARKLFADVTDHDDLAGRPRFVTATRVSLRRHTT</sequence>
<keyword evidence="3 5" id="KW-0949">S-adenosyl-L-methionine</keyword>
<name>A0A849AE18_9ACTN</name>
<dbReference type="Pfam" id="PF05175">
    <property type="entry name" value="MTS"/>
    <property type="match status" value="1"/>
</dbReference>
<reference evidence="8 9" key="1">
    <citation type="submission" date="2020-05" db="EMBL/GenBank/DDBJ databases">
        <title>Nakamurella sp. DB0629 isolated from air conditioner.</title>
        <authorList>
            <person name="Kim D.H."/>
            <person name="Kim D.-U."/>
        </authorList>
    </citation>
    <scope>NUCLEOTIDE SEQUENCE [LARGE SCALE GENOMIC DNA]</scope>
    <source>
        <strain evidence="8 9">DB0629</strain>
    </source>
</reference>
<evidence type="ECO:0000313" key="8">
    <source>
        <dbReference type="EMBL" id="NNG37461.1"/>
    </source>
</evidence>
<dbReference type="InterPro" id="IPR004556">
    <property type="entry name" value="HemK-like"/>
</dbReference>
<dbReference type="Proteomes" id="UP000562984">
    <property type="component" value="Unassembled WGS sequence"/>
</dbReference>
<feature type="domain" description="Methyltransferase small" evidence="6">
    <location>
        <begin position="114"/>
        <end position="199"/>
    </location>
</feature>
<evidence type="ECO:0000256" key="4">
    <source>
        <dbReference type="ARBA" id="ARBA00048391"/>
    </source>
</evidence>
<keyword evidence="9" id="KW-1185">Reference proteome</keyword>
<dbReference type="PROSITE" id="PS00092">
    <property type="entry name" value="N6_MTASE"/>
    <property type="match status" value="1"/>
</dbReference>
<dbReference type="GO" id="GO:0102559">
    <property type="term" value="F:peptide chain release factor N(5)-glutamine methyltransferase activity"/>
    <property type="evidence" value="ECO:0007669"/>
    <property type="project" value="UniProtKB-EC"/>
</dbReference>
<dbReference type="EMBL" id="JABEND010000014">
    <property type="protein sequence ID" value="NNG37461.1"/>
    <property type="molecule type" value="Genomic_DNA"/>
</dbReference>
<accession>A0A849AE18</accession>
<protein>
    <recommendedName>
        <fullName evidence="5">Release factor glutamine methyltransferase</fullName>
        <shortName evidence="5">RF MTase</shortName>
        <ecNumber evidence="5">2.1.1.297</ecNumber>
    </recommendedName>
    <alternativeName>
        <fullName evidence="5">N5-glutamine methyltransferase PrmC</fullName>
    </alternativeName>
    <alternativeName>
        <fullName evidence="5">Protein-(glutamine-N5) MTase PrmC</fullName>
    </alternativeName>
    <alternativeName>
        <fullName evidence="5">Protein-glutamine N-methyltransferase PrmC</fullName>
    </alternativeName>
</protein>
<comment type="function">
    <text evidence="5">Methylates the class 1 translation termination release factors RF1/PrfA and RF2/PrfB on the glutamine residue of the universally conserved GGQ motif.</text>
</comment>
<dbReference type="GO" id="GO:0003676">
    <property type="term" value="F:nucleic acid binding"/>
    <property type="evidence" value="ECO:0007669"/>
    <property type="project" value="InterPro"/>
</dbReference>